<feature type="transmembrane region" description="Helical" evidence="7">
    <location>
        <begin position="161"/>
        <end position="184"/>
    </location>
</feature>
<evidence type="ECO:0000256" key="4">
    <source>
        <dbReference type="ARBA" id="ARBA00022989"/>
    </source>
</evidence>
<comment type="subcellular location">
    <subcellularLocation>
        <location evidence="6">Cell membrane</location>
        <topology evidence="6">Multi-pass membrane protein</topology>
    </subcellularLocation>
    <subcellularLocation>
        <location evidence="1">Membrane</location>
        <topology evidence="1">Multi-pass membrane protein</topology>
    </subcellularLocation>
</comment>
<dbReference type="GO" id="GO:0010043">
    <property type="term" value="P:response to zinc ion"/>
    <property type="evidence" value="ECO:0007669"/>
    <property type="project" value="TreeGrafter"/>
</dbReference>
<keyword evidence="5 7" id="KW-0472">Membrane</keyword>
<evidence type="ECO:0000256" key="1">
    <source>
        <dbReference type="ARBA" id="ARBA00004141"/>
    </source>
</evidence>
<evidence type="ECO:0000313" key="9">
    <source>
        <dbReference type="Proteomes" id="UP000484015"/>
    </source>
</evidence>
<dbReference type="RefSeq" id="WP_155440653.1">
    <property type="nucleotide sequence ID" value="NZ_WNLA01000014.1"/>
</dbReference>
<evidence type="ECO:0000256" key="7">
    <source>
        <dbReference type="SAM" id="Phobius"/>
    </source>
</evidence>
<sequence length="257" mass="26738">MEGGLDLTIIVPALAAGLLVLLTHVPLGSQVLKRGIVFIDLAIAQIAALGVIIAGVGDLDPQGWAVQGAAACAAVLGALLLTWTEKQWPDVQEAQIGVLFILAATAGLLLVAHDPHGGEHLQDLLAGQILWVRYSQLVLPAIVTGVIGLALYLLHGQLGRLPFYLLFALAVTASVQLVGVYLVFTSLIVPALAVRHYAKHQLLLAYAIGAAGYAAGLVLSTLYDLPSGALIVWCLTVIAVGVYAVGPKPLTPARSPH</sequence>
<evidence type="ECO:0000256" key="6">
    <source>
        <dbReference type="RuleBase" id="RU003943"/>
    </source>
</evidence>
<keyword evidence="6" id="KW-0813">Transport</keyword>
<dbReference type="Proteomes" id="UP000484015">
    <property type="component" value="Unassembled WGS sequence"/>
</dbReference>
<dbReference type="Pfam" id="PF00950">
    <property type="entry name" value="ABC-3"/>
    <property type="match status" value="2"/>
</dbReference>
<name>A0A6L6Q384_9BURK</name>
<feature type="transmembrane region" description="Helical" evidence="7">
    <location>
        <begin position="96"/>
        <end position="113"/>
    </location>
</feature>
<feature type="transmembrane region" description="Helical" evidence="7">
    <location>
        <begin position="6"/>
        <end position="25"/>
    </location>
</feature>
<comment type="caution">
    <text evidence="8">The sequence shown here is derived from an EMBL/GenBank/DDBJ whole genome shotgun (WGS) entry which is preliminary data.</text>
</comment>
<comment type="similarity">
    <text evidence="2 6">Belongs to the ABC-3 integral membrane protein family.</text>
</comment>
<dbReference type="GO" id="GO:0055085">
    <property type="term" value="P:transmembrane transport"/>
    <property type="evidence" value="ECO:0007669"/>
    <property type="project" value="InterPro"/>
</dbReference>
<dbReference type="InterPro" id="IPR001626">
    <property type="entry name" value="ABC_TroCD"/>
</dbReference>
<keyword evidence="3 6" id="KW-0812">Transmembrane</keyword>
<accession>A0A6L6Q384</accession>
<reference evidence="8 9" key="1">
    <citation type="submission" date="2019-11" db="EMBL/GenBank/DDBJ databases">
        <title>Type strains purchased from KCTC, JCM and DSMZ.</title>
        <authorList>
            <person name="Lu H."/>
        </authorList>
    </citation>
    <scope>NUCLEOTIDE SEQUENCE [LARGE SCALE GENOMIC DNA]</scope>
    <source>
        <strain evidence="8 9">KCTC 42409</strain>
    </source>
</reference>
<evidence type="ECO:0000256" key="5">
    <source>
        <dbReference type="ARBA" id="ARBA00023136"/>
    </source>
</evidence>
<feature type="transmembrane region" description="Helical" evidence="7">
    <location>
        <begin position="230"/>
        <end position="246"/>
    </location>
</feature>
<evidence type="ECO:0000256" key="3">
    <source>
        <dbReference type="ARBA" id="ARBA00022692"/>
    </source>
</evidence>
<dbReference type="InterPro" id="IPR037294">
    <property type="entry name" value="ABC_BtuC-like"/>
</dbReference>
<dbReference type="EMBL" id="WNLA01000014">
    <property type="protein sequence ID" value="MTW04307.1"/>
    <property type="molecule type" value="Genomic_DNA"/>
</dbReference>
<dbReference type="PANTHER" id="PTHR30477">
    <property type="entry name" value="ABC-TRANSPORTER METAL-BINDING PROTEIN"/>
    <property type="match status" value="1"/>
</dbReference>
<proteinExistence type="inferred from homology"/>
<protein>
    <submittedName>
        <fullName evidence="8">Metal ABC transporter permease</fullName>
    </submittedName>
</protein>
<keyword evidence="4 7" id="KW-1133">Transmembrane helix</keyword>
<dbReference type="GO" id="GO:0043190">
    <property type="term" value="C:ATP-binding cassette (ABC) transporter complex"/>
    <property type="evidence" value="ECO:0007669"/>
    <property type="project" value="InterPro"/>
</dbReference>
<evidence type="ECO:0000256" key="2">
    <source>
        <dbReference type="ARBA" id="ARBA00008034"/>
    </source>
</evidence>
<dbReference type="OrthoDB" id="14209at2"/>
<feature type="transmembrane region" description="Helical" evidence="7">
    <location>
        <begin position="133"/>
        <end position="154"/>
    </location>
</feature>
<feature type="transmembrane region" description="Helical" evidence="7">
    <location>
        <begin position="37"/>
        <end position="57"/>
    </location>
</feature>
<dbReference type="PANTHER" id="PTHR30477:SF19">
    <property type="entry name" value="METAL ABC TRANSPORTER PERMEASE"/>
    <property type="match status" value="1"/>
</dbReference>
<dbReference type="SUPFAM" id="SSF81345">
    <property type="entry name" value="ABC transporter involved in vitamin B12 uptake, BtuC"/>
    <property type="match status" value="1"/>
</dbReference>
<organism evidence="8 9">
    <name type="scientific">Pseudoduganella ginsengisoli</name>
    <dbReference type="NCBI Taxonomy" id="1462440"/>
    <lineage>
        <taxon>Bacteria</taxon>
        <taxon>Pseudomonadati</taxon>
        <taxon>Pseudomonadota</taxon>
        <taxon>Betaproteobacteria</taxon>
        <taxon>Burkholderiales</taxon>
        <taxon>Oxalobacteraceae</taxon>
        <taxon>Telluria group</taxon>
        <taxon>Pseudoduganella</taxon>
    </lineage>
</organism>
<evidence type="ECO:0000313" key="8">
    <source>
        <dbReference type="EMBL" id="MTW04307.1"/>
    </source>
</evidence>
<keyword evidence="9" id="KW-1185">Reference proteome</keyword>
<feature type="transmembrane region" description="Helical" evidence="7">
    <location>
        <begin position="63"/>
        <end position="84"/>
    </location>
</feature>
<gene>
    <name evidence="8" type="ORF">GM668_19700</name>
</gene>
<feature type="transmembrane region" description="Helical" evidence="7">
    <location>
        <begin position="204"/>
        <end position="223"/>
    </location>
</feature>
<dbReference type="AlphaFoldDB" id="A0A6L6Q384"/>